<accession>A0A154IP33</accession>
<proteinExistence type="predicted"/>
<dbReference type="EMBL" id="LVYU01000057">
    <property type="protein sequence ID" value="KZB02359.1"/>
    <property type="molecule type" value="Genomic_DNA"/>
</dbReference>
<comment type="caution">
    <text evidence="1">The sequence shown here is derived from an EMBL/GenBank/DDBJ whole genome shotgun (WGS) entry which is preliminary data.</text>
</comment>
<gene>
    <name evidence="1" type="ORF">A4A59_10400</name>
</gene>
<sequence>MVPTALILTSSSTSQCSPADRWYGENTSQKAQAAVADADDGLMRGVTVLTCRSDTAVGSALEANDVFLFAVDV</sequence>
<protein>
    <submittedName>
        <fullName evidence="1">Uncharacterized protein</fullName>
    </submittedName>
</protein>
<name>A0A154IP33_RHILE</name>
<reference evidence="1" key="1">
    <citation type="submission" date="2016-03" db="EMBL/GenBank/DDBJ databases">
        <title>Microsymbionts genomes from the relict species Vavilovia formosa.</title>
        <authorList>
            <person name="Chirak E."/>
            <person name="Kimeklis A."/>
            <person name="Kopat V."/>
            <person name="Andronov E."/>
        </authorList>
    </citation>
    <scope>NUCLEOTIDE SEQUENCE [LARGE SCALE GENOMIC DNA]</scope>
    <source>
        <strain evidence="1">Vaf12</strain>
    </source>
</reference>
<organism evidence="1">
    <name type="scientific">Rhizobium leguminosarum</name>
    <dbReference type="NCBI Taxonomy" id="384"/>
    <lineage>
        <taxon>Bacteria</taxon>
        <taxon>Pseudomonadati</taxon>
        <taxon>Pseudomonadota</taxon>
        <taxon>Alphaproteobacteria</taxon>
        <taxon>Hyphomicrobiales</taxon>
        <taxon>Rhizobiaceae</taxon>
        <taxon>Rhizobium/Agrobacterium group</taxon>
        <taxon>Rhizobium</taxon>
    </lineage>
</organism>
<evidence type="ECO:0000313" key="1">
    <source>
        <dbReference type="EMBL" id="KZB02359.1"/>
    </source>
</evidence>
<dbReference type="AlphaFoldDB" id="A0A154IP33"/>